<sequence length="89" mass="10549">MPLANKVEPFQQYIDKLNKYKDSQKEVLVENRDQKYTHSDVIRITYVGNRFALGETVDYGIPYTLNYADMYANKGNTLKVRYRDEVFDE</sequence>
<evidence type="ECO:0000313" key="1">
    <source>
        <dbReference type="EMBL" id="QBJ03522.1"/>
    </source>
</evidence>
<dbReference type="EMBL" id="MK504443">
    <property type="protein sequence ID" value="QBJ03522.1"/>
    <property type="molecule type" value="Genomic_DNA"/>
</dbReference>
<dbReference type="Proteomes" id="UP000308874">
    <property type="component" value="Segment"/>
</dbReference>
<evidence type="ECO:0000313" key="2">
    <source>
        <dbReference type="Proteomes" id="UP000308874"/>
    </source>
</evidence>
<keyword evidence="2" id="KW-1185">Reference proteome</keyword>
<protein>
    <submittedName>
        <fullName evidence="1">Uncharacterized protein</fullName>
    </submittedName>
</protein>
<accession>A0A4Y5FEN7</accession>
<reference evidence="1 2" key="1">
    <citation type="submission" date="2019-02" db="EMBL/GenBank/DDBJ databases">
        <title>Isolation of virulent Lactobacillus brevis phages.</title>
        <authorList>
            <person name="Feyereisen M."/>
            <person name="Mahony J."/>
            <person name="O'Sullivan T."/>
            <person name="van Sinderen D."/>
        </authorList>
    </citation>
    <scope>NUCLEOTIDE SEQUENCE [LARGE SCALE GENOMIC DNA]</scope>
</reference>
<gene>
    <name evidence="1" type="ORF">B521_0172</name>
</gene>
<proteinExistence type="predicted"/>
<organism evidence="1 2">
    <name type="scientific">Lactobacillus phage 521B</name>
    <dbReference type="NCBI Taxonomy" id="2510942"/>
    <lineage>
        <taxon>Viruses</taxon>
        <taxon>Duplodnaviria</taxon>
        <taxon>Heunggongvirae</taxon>
        <taxon>Uroviricota</taxon>
        <taxon>Caudoviricetes</taxon>
        <taxon>Herelleviridae</taxon>
        <taxon>Tybeckvirus</taxon>
        <taxon>Tybeckvirus tv521B</taxon>
    </lineage>
</organism>
<name>A0A4Y5FEN7_9CAUD</name>